<keyword evidence="3" id="KW-0325">Glycoprotein</keyword>
<proteinExistence type="predicted"/>
<dbReference type="PANTHER" id="PTHR45739:SF8">
    <property type="entry name" value="FRAS1-RELATED EXTRACELLULAR MATRIX PROTEIN 1"/>
    <property type="match status" value="1"/>
</dbReference>
<protein>
    <submittedName>
        <fullName evidence="5">Extracellular matrix protein 3</fullName>
    </submittedName>
</protein>
<dbReference type="PROSITE" id="PS51854">
    <property type="entry name" value="CSPG"/>
    <property type="match status" value="1"/>
</dbReference>
<evidence type="ECO:0000313" key="6">
    <source>
        <dbReference type="Proteomes" id="UP001054945"/>
    </source>
</evidence>
<dbReference type="InterPro" id="IPR051561">
    <property type="entry name" value="FRAS1_ECM"/>
</dbReference>
<dbReference type="InterPro" id="IPR039005">
    <property type="entry name" value="CSPG_rpt"/>
</dbReference>
<comment type="caution">
    <text evidence="5">The sequence shown here is derived from an EMBL/GenBank/DDBJ whole genome shotgun (WGS) entry which is preliminary data.</text>
</comment>
<dbReference type="EMBL" id="BPLR01003575">
    <property type="protein sequence ID" value="GIX86274.1"/>
    <property type="molecule type" value="Genomic_DNA"/>
</dbReference>
<dbReference type="PANTHER" id="PTHR45739">
    <property type="entry name" value="MATRIX PROTEIN, PUTATIVE-RELATED"/>
    <property type="match status" value="1"/>
</dbReference>
<evidence type="ECO:0000256" key="3">
    <source>
        <dbReference type="ARBA" id="ARBA00023180"/>
    </source>
</evidence>
<gene>
    <name evidence="5" type="primary">ECM3</name>
    <name evidence="5" type="ORF">CEXT_698291</name>
</gene>
<dbReference type="Proteomes" id="UP001054945">
    <property type="component" value="Unassembled WGS sequence"/>
</dbReference>
<sequence>MFEIRLEISYQTKNLQFCCNQWTTNHQSYITKGIDILENGFVVITPDILDVTDEDTDPGLLTFSVTEKPKHGTLQIGTLQMSNGDSFTKLDINSGIVSYSNGGSEADSDSFNLYVTDGVHIVPVTVHVSIKNIDDEAPKLEIAHGILSVILK</sequence>
<reference evidence="5 6" key="1">
    <citation type="submission" date="2021-06" db="EMBL/GenBank/DDBJ databases">
        <title>Caerostris extrusa draft genome.</title>
        <authorList>
            <person name="Kono N."/>
            <person name="Arakawa K."/>
        </authorList>
    </citation>
    <scope>NUCLEOTIDE SEQUENCE [LARGE SCALE GENOMIC DNA]</scope>
</reference>
<evidence type="ECO:0000256" key="1">
    <source>
        <dbReference type="ARBA" id="ARBA00022729"/>
    </source>
</evidence>
<keyword evidence="2" id="KW-0677">Repeat</keyword>
<evidence type="ECO:0000256" key="4">
    <source>
        <dbReference type="PROSITE-ProRule" id="PRU01201"/>
    </source>
</evidence>
<dbReference type="AlphaFoldDB" id="A0AAV4NNB2"/>
<dbReference type="Pfam" id="PF16184">
    <property type="entry name" value="Cadherin_3"/>
    <property type="match status" value="1"/>
</dbReference>
<evidence type="ECO:0000256" key="2">
    <source>
        <dbReference type="ARBA" id="ARBA00022737"/>
    </source>
</evidence>
<evidence type="ECO:0000313" key="5">
    <source>
        <dbReference type="EMBL" id="GIX86274.1"/>
    </source>
</evidence>
<organism evidence="5 6">
    <name type="scientific">Caerostris extrusa</name>
    <name type="common">Bark spider</name>
    <name type="synonym">Caerostris bankana</name>
    <dbReference type="NCBI Taxonomy" id="172846"/>
    <lineage>
        <taxon>Eukaryota</taxon>
        <taxon>Metazoa</taxon>
        <taxon>Ecdysozoa</taxon>
        <taxon>Arthropoda</taxon>
        <taxon>Chelicerata</taxon>
        <taxon>Arachnida</taxon>
        <taxon>Araneae</taxon>
        <taxon>Araneomorphae</taxon>
        <taxon>Entelegynae</taxon>
        <taxon>Araneoidea</taxon>
        <taxon>Araneidae</taxon>
        <taxon>Caerostris</taxon>
    </lineage>
</organism>
<dbReference type="GO" id="GO:0009653">
    <property type="term" value="P:anatomical structure morphogenesis"/>
    <property type="evidence" value="ECO:0007669"/>
    <property type="project" value="TreeGrafter"/>
</dbReference>
<name>A0AAV4NNB2_CAEEX</name>
<keyword evidence="6" id="KW-1185">Reference proteome</keyword>
<keyword evidence="1" id="KW-0732">Signal</keyword>
<accession>A0AAV4NNB2</accession>
<feature type="repeat" description="CSPG" evidence="4">
    <location>
        <begin position="25"/>
        <end position="116"/>
    </location>
</feature>